<keyword evidence="6" id="KW-0145">Chemotaxis</keyword>
<dbReference type="InterPro" id="IPR000090">
    <property type="entry name" value="Flg_Motor_Flig"/>
</dbReference>
<evidence type="ECO:0000256" key="7">
    <source>
        <dbReference type="ARBA" id="ARBA00022779"/>
    </source>
</evidence>
<keyword evidence="8" id="KW-0472">Membrane</keyword>
<evidence type="ECO:0000256" key="4">
    <source>
        <dbReference type="ARBA" id="ARBA00021870"/>
    </source>
</evidence>
<dbReference type="GO" id="GO:0003774">
    <property type="term" value="F:cytoskeletal motor activity"/>
    <property type="evidence" value="ECO:0007669"/>
    <property type="project" value="InterPro"/>
</dbReference>
<dbReference type="Gene3D" id="1.10.220.30">
    <property type="match status" value="3"/>
</dbReference>
<dbReference type="GO" id="GO:0071973">
    <property type="term" value="P:bacterial-type flagellum-dependent cell motility"/>
    <property type="evidence" value="ECO:0007669"/>
    <property type="project" value="InterPro"/>
</dbReference>
<dbReference type="KEGG" id="drt:Dret_0570"/>
<name>C8WYV1_DESRD</name>
<evidence type="ECO:0000256" key="9">
    <source>
        <dbReference type="ARBA" id="ARBA00023143"/>
    </source>
</evidence>
<dbReference type="eggNOG" id="COG1536">
    <property type="taxonomic scope" value="Bacteria"/>
</dbReference>
<keyword evidence="9" id="KW-0975">Bacterial flagellum</keyword>
<dbReference type="Pfam" id="PF01706">
    <property type="entry name" value="FliG_C"/>
    <property type="match status" value="1"/>
</dbReference>
<comment type="subcellular location">
    <subcellularLocation>
        <location evidence="1">Bacterial flagellum basal body</location>
    </subcellularLocation>
    <subcellularLocation>
        <location evidence="2">Cell membrane</location>
        <topology evidence="2">Peripheral membrane protein</topology>
        <orientation evidence="2">Cytoplasmic side</orientation>
    </subcellularLocation>
</comment>
<dbReference type="PANTHER" id="PTHR30534:SF0">
    <property type="entry name" value="FLAGELLAR MOTOR SWITCH PROTEIN FLIG"/>
    <property type="match status" value="1"/>
</dbReference>
<dbReference type="STRING" id="485915.Dret_0570"/>
<evidence type="ECO:0000256" key="8">
    <source>
        <dbReference type="ARBA" id="ARBA00023136"/>
    </source>
</evidence>
<dbReference type="InterPro" id="IPR028263">
    <property type="entry name" value="FliG_N"/>
</dbReference>
<keyword evidence="5" id="KW-1003">Cell membrane</keyword>
<evidence type="ECO:0000313" key="14">
    <source>
        <dbReference type="Proteomes" id="UP000001052"/>
    </source>
</evidence>
<keyword evidence="7" id="KW-0283">Flagellar rotation</keyword>
<dbReference type="PANTHER" id="PTHR30534">
    <property type="entry name" value="FLAGELLAR MOTOR SWITCH PROTEIN FLIG"/>
    <property type="match status" value="1"/>
</dbReference>
<feature type="domain" description="Flagellar motor switch protein FliG N-terminal" evidence="12">
    <location>
        <begin position="13"/>
        <end position="115"/>
    </location>
</feature>
<dbReference type="HOGENOM" id="CLU_047835_1_1_7"/>
<evidence type="ECO:0000256" key="1">
    <source>
        <dbReference type="ARBA" id="ARBA00004117"/>
    </source>
</evidence>
<evidence type="ECO:0000313" key="13">
    <source>
        <dbReference type="EMBL" id="ACV67867.1"/>
    </source>
</evidence>
<evidence type="ECO:0000256" key="6">
    <source>
        <dbReference type="ARBA" id="ARBA00022500"/>
    </source>
</evidence>
<evidence type="ECO:0000256" key="5">
    <source>
        <dbReference type="ARBA" id="ARBA00022475"/>
    </source>
</evidence>
<feature type="domain" description="Flagellar motor switch protein FliG middle" evidence="11">
    <location>
        <begin position="124"/>
        <end position="198"/>
    </location>
</feature>
<reference evidence="14" key="1">
    <citation type="submission" date="2009-09" db="EMBL/GenBank/DDBJ databases">
        <title>The complete chromosome of Desulfohalobium retbaense DSM 5692.</title>
        <authorList>
            <consortium name="US DOE Joint Genome Institute (JGI-PGF)"/>
            <person name="Lucas S."/>
            <person name="Copeland A."/>
            <person name="Lapidus A."/>
            <person name="Glavina del Rio T."/>
            <person name="Dalin E."/>
            <person name="Tice H."/>
            <person name="Bruce D."/>
            <person name="Goodwin L."/>
            <person name="Pitluck S."/>
            <person name="Kyrpides N."/>
            <person name="Mavromatis K."/>
            <person name="Ivanova N."/>
            <person name="Mikhailova N."/>
            <person name="Munk A.C."/>
            <person name="Brettin T."/>
            <person name="Detter J.C."/>
            <person name="Han C."/>
            <person name="Tapia R."/>
            <person name="Larimer F."/>
            <person name="Land M."/>
            <person name="Hauser L."/>
            <person name="Markowitz V."/>
            <person name="Cheng J.-F."/>
            <person name="Hugenholtz P."/>
            <person name="Woyke T."/>
            <person name="Wu D."/>
            <person name="Spring S."/>
            <person name="Klenk H.-P."/>
            <person name="Eisen J.A."/>
        </authorList>
    </citation>
    <scope>NUCLEOTIDE SEQUENCE [LARGE SCALE GENOMIC DNA]</scope>
    <source>
        <strain evidence="14">DSM 5692</strain>
    </source>
</reference>
<accession>C8WYV1</accession>
<proteinExistence type="inferred from homology"/>
<dbReference type="Proteomes" id="UP000001052">
    <property type="component" value="Chromosome"/>
</dbReference>
<protein>
    <recommendedName>
        <fullName evidence="4">Flagellar motor switch protein FliG</fullName>
    </recommendedName>
</protein>
<dbReference type="Pfam" id="PF14842">
    <property type="entry name" value="FliG_N"/>
    <property type="match status" value="1"/>
</dbReference>
<keyword evidence="13" id="KW-0969">Cilium</keyword>
<organism evidence="13 14">
    <name type="scientific">Desulfohalobium retbaense (strain ATCC 49708 / DSM 5692 / JCM 16813 / HR100)</name>
    <dbReference type="NCBI Taxonomy" id="485915"/>
    <lineage>
        <taxon>Bacteria</taxon>
        <taxon>Pseudomonadati</taxon>
        <taxon>Thermodesulfobacteriota</taxon>
        <taxon>Desulfovibrionia</taxon>
        <taxon>Desulfovibrionales</taxon>
        <taxon>Desulfohalobiaceae</taxon>
        <taxon>Desulfohalobium</taxon>
    </lineage>
</organism>
<feature type="domain" description="Flagellar motor switch protein FliG C-terminal" evidence="10">
    <location>
        <begin position="226"/>
        <end position="333"/>
    </location>
</feature>
<evidence type="ECO:0000256" key="2">
    <source>
        <dbReference type="ARBA" id="ARBA00004413"/>
    </source>
</evidence>
<dbReference type="InterPro" id="IPR032779">
    <property type="entry name" value="FliG_M"/>
</dbReference>
<gene>
    <name evidence="13" type="ordered locus">Dret_0570</name>
</gene>
<sequence>MATKRMSKRDFDNLSGVEKTAVLLLCLGEKTTAEVFKELSDTEVRLISRSMMQIDHVPADMARKVLDRYKESMQEYAGFFVDGGDFMQKAIYGTGDPERVDGLLEEVMLGSEDRPLETIAMMDPRTIASLLENEHPQTIALILSTQKADQTGAILSFFSEMMRADVVYRIAKIDKVSPDVLSHIEEALQREIGGVVNKEQQQVGGVDKVVDILSQIDKGGDFKILEKIESQDPDMAEEIRKKMFTFEDLESIDNRGMQLILREVRNETLTLALKTASPRIQDKIYNNISERAKEMIQDDLESMGPVRLSEVESAQQSIVQQALRLEEEGRLVIPGRGGQEVLV</sequence>
<dbReference type="GO" id="GO:0005886">
    <property type="term" value="C:plasma membrane"/>
    <property type="evidence" value="ECO:0007669"/>
    <property type="project" value="UniProtKB-SubCell"/>
</dbReference>
<dbReference type="InterPro" id="IPR023087">
    <property type="entry name" value="Flg_Motor_Flig_C"/>
</dbReference>
<dbReference type="InterPro" id="IPR011002">
    <property type="entry name" value="FliG_a-hlx"/>
</dbReference>
<evidence type="ECO:0000259" key="10">
    <source>
        <dbReference type="Pfam" id="PF01706"/>
    </source>
</evidence>
<dbReference type="PIRSF" id="PIRSF003161">
    <property type="entry name" value="FliG"/>
    <property type="match status" value="1"/>
</dbReference>
<comment type="similarity">
    <text evidence="3">Belongs to the FliG family.</text>
</comment>
<reference evidence="13 14" key="2">
    <citation type="journal article" date="2010" name="Stand. Genomic Sci.">
        <title>Complete genome sequence of Desulfohalobium retbaense type strain (HR(100)).</title>
        <authorList>
            <person name="Spring S."/>
            <person name="Nolan M."/>
            <person name="Lapidus A."/>
            <person name="Glavina Del Rio T."/>
            <person name="Copeland A."/>
            <person name="Tice H."/>
            <person name="Cheng J.F."/>
            <person name="Lucas S."/>
            <person name="Land M."/>
            <person name="Chen F."/>
            <person name="Bruce D."/>
            <person name="Goodwin L."/>
            <person name="Pitluck S."/>
            <person name="Ivanova N."/>
            <person name="Mavromatis K."/>
            <person name="Mikhailova N."/>
            <person name="Pati A."/>
            <person name="Chen A."/>
            <person name="Palaniappan K."/>
            <person name="Hauser L."/>
            <person name="Chang Y.J."/>
            <person name="Jeffries C.D."/>
            <person name="Munk C."/>
            <person name="Kiss H."/>
            <person name="Chain P."/>
            <person name="Han C."/>
            <person name="Brettin T."/>
            <person name="Detter J.C."/>
            <person name="Schuler E."/>
            <person name="Goker M."/>
            <person name="Rohde M."/>
            <person name="Bristow J."/>
            <person name="Eisen J.A."/>
            <person name="Markowitz V."/>
            <person name="Hugenholtz P."/>
            <person name="Kyrpides N.C."/>
            <person name="Klenk H.P."/>
        </authorList>
    </citation>
    <scope>NUCLEOTIDE SEQUENCE [LARGE SCALE GENOMIC DNA]</scope>
    <source>
        <strain evidence="13 14">DSM 5692</strain>
    </source>
</reference>
<evidence type="ECO:0000259" key="12">
    <source>
        <dbReference type="Pfam" id="PF14842"/>
    </source>
</evidence>
<keyword evidence="13" id="KW-0282">Flagellum</keyword>
<dbReference type="Pfam" id="PF14841">
    <property type="entry name" value="FliG_M"/>
    <property type="match status" value="1"/>
</dbReference>
<keyword evidence="14" id="KW-1185">Reference proteome</keyword>
<dbReference type="GO" id="GO:0006935">
    <property type="term" value="P:chemotaxis"/>
    <property type="evidence" value="ECO:0007669"/>
    <property type="project" value="UniProtKB-KW"/>
</dbReference>
<dbReference type="GO" id="GO:0009425">
    <property type="term" value="C:bacterial-type flagellum basal body"/>
    <property type="evidence" value="ECO:0007669"/>
    <property type="project" value="UniProtKB-SubCell"/>
</dbReference>
<evidence type="ECO:0000256" key="3">
    <source>
        <dbReference type="ARBA" id="ARBA00010299"/>
    </source>
</evidence>
<keyword evidence="13" id="KW-0966">Cell projection</keyword>
<dbReference type="EMBL" id="CP001734">
    <property type="protein sequence ID" value="ACV67867.1"/>
    <property type="molecule type" value="Genomic_DNA"/>
</dbReference>
<dbReference type="AlphaFoldDB" id="C8WYV1"/>
<evidence type="ECO:0000259" key="11">
    <source>
        <dbReference type="Pfam" id="PF14841"/>
    </source>
</evidence>
<dbReference type="SUPFAM" id="SSF48029">
    <property type="entry name" value="FliG"/>
    <property type="match status" value="2"/>
</dbReference>
<dbReference type="NCBIfam" id="TIGR00207">
    <property type="entry name" value="fliG"/>
    <property type="match status" value="1"/>
</dbReference>
<dbReference type="PRINTS" id="PR00954">
    <property type="entry name" value="FLGMOTORFLIG"/>
</dbReference>